<feature type="transmembrane region" description="Helical" evidence="7">
    <location>
        <begin position="292"/>
        <end position="316"/>
    </location>
</feature>
<evidence type="ECO:0000256" key="4">
    <source>
        <dbReference type="ARBA" id="ARBA00022692"/>
    </source>
</evidence>
<evidence type="ECO:0000256" key="2">
    <source>
        <dbReference type="ARBA" id="ARBA00022448"/>
    </source>
</evidence>
<dbReference type="InterPro" id="IPR000515">
    <property type="entry name" value="MetI-like"/>
</dbReference>
<dbReference type="Pfam" id="PF00528">
    <property type="entry name" value="BPD_transp_1"/>
    <property type="match status" value="1"/>
</dbReference>
<evidence type="ECO:0000313" key="10">
    <source>
        <dbReference type="EMBL" id="GCE22664.1"/>
    </source>
</evidence>
<keyword evidence="5 7" id="KW-1133">Transmembrane helix</keyword>
<dbReference type="PANTHER" id="PTHR43386">
    <property type="entry name" value="OLIGOPEPTIDE TRANSPORT SYSTEM PERMEASE PROTEIN APPC"/>
    <property type="match status" value="1"/>
</dbReference>
<protein>
    <submittedName>
        <fullName evidence="10">Peptide ABC transporter permease</fullName>
    </submittedName>
</protein>
<keyword evidence="6 7" id="KW-0472">Membrane</keyword>
<dbReference type="GO" id="GO:0005886">
    <property type="term" value="C:plasma membrane"/>
    <property type="evidence" value="ECO:0007669"/>
    <property type="project" value="UniProtKB-SubCell"/>
</dbReference>
<evidence type="ECO:0000256" key="8">
    <source>
        <dbReference type="SAM" id="MobiDB-lite"/>
    </source>
</evidence>
<feature type="transmembrane region" description="Helical" evidence="7">
    <location>
        <begin position="61"/>
        <end position="82"/>
    </location>
</feature>
<keyword evidence="4 7" id="KW-0812">Transmembrane</keyword>
<keyword evidence="2 7" id="KW-0813">Transport</keyword>
<comment type="caution">
    <text evidence="10">The sequence shown here is derived from an EMBL/GenBank/DDBJ whole genome shotgun (WGS) entry which is preliminary data.</text>
</comment>
<dbReference type="Pfam" id="PF12911">
    <property type="entry name" value="OppC_N"/>
    <property type="match status" value="1"/>
</dbReference>
<dbReference type="OrthoDB" id="9789244at2"/>
<gene>
    <name evidence="10" type="ORF">KDK_64640</name>
</gene>
<feature type="transmembrane region" description="Helical" evidence="7">
    <location>
        <begin position="158"/>
        <end position="179"/>
    </location>
</feature>
<evidence type="ECO:0000259" key="9">
    <source>
        <dbReference type="PROSITE" id="PS50928"/>
    </source>
</evidence>
<keyword evidence="3" id="KW-1003">Cell membrane</keyword>
<evidence type="ECO:0000256" key="6">
    <source>
        <dbReference type="ARBA" id="ARBA00023136"/>
    </source>
</evidence>
<evidence type="ECO:0000256" key="1">
    <source>
        <dbReference type="ARBA" id="ARBA00004651"/>
    </source>
</evidence>
<dbReference type="RefSeq" id="WP_126555754.1">
    <property type="nucleotide sequence ID" value="NZ_BIFS01000002.1"/>
</dbReference>
<dbReference type="InterPro" id="IPR025966">
    <property type="entry name" value="OppC_N"/>
</dbReference>
<sequence>MSNHPFSSQEPDKQTSTITTEPVASAAQSTVASAVPGIVTPAAVTGRQRDVFRVITKNPKVTAGSCIVGFFLLVALFGPFFIHVDPNALSADSMLPPSPQHWFGTTQTGQDVFAQVVVGTRSSILWGFLTGLVVTTISVLVGLVAGYFGGWVDDTISLITNVFLVLPSFPLAIVLAAFFPVKGSLTIAAVIMLTSWAYNSRVLRAQTMTMRSRDFIEAARASGEYSWRLIFMEILPNEIAIVTSGFIGTTVYVILTAASLEFLGLGNGANNISWGTMLYWAQNGNAVLEGAWWWFLPPGLCIAILGAGLSLMNYGIDEVANPRLRKEPKIKLAKAKKVVA</sequence>
<dbReference type="InterPro" id="IPR035906">
    <property type="entry name" value="MetI-like_sf"/>
</dbReference>
<dbReference type="AlphaFoldDB" id="A0A402AU92"/>
<feature type="domain" description="ABC transmembrane type-1" evidence="9">
    <location>
        <begin position="124"/>
        <end position="313"/>
    </location>
</feature>
<feature type="transmembrane region" description="Helical" evidence="7">
    <location>
        <begin position="239"/>
        <end position="260"/>
    </location>
</feature>
<evidence type="ECO:0000313" key="11">
    <source>
        <dbReference type="Proteomes" id="UP000287188"/>
    </source>
</evidence>
<feature type="transmembrane region" description="Helical" evidence="7">
    <location>
        <begin position="124"/>
        <end position="146"/>
    </location>
</feature>
<comment type="similarity">
    <text evidence="7">Belongs to the binding-protein-dependent transport system permease family.</text>
</comment>
<dbReference type="Gene3D" id="1.10.3720.10">
    <property type="entry name" value="MetI-like"/>
    <property type="match status" value="1"/>
</dbReference>
<feature type="transmembrane region" description="Helical" evidence="7">
    <location>
        <begin position="185"/>
        <end position="203"/>
    </location>
</feature>
<dbReference type="CDD" id="cd06261">
    <property type="entry name" value="TM_PBP2"/>
    <property type="match status" value="1"/>
</dbReference>
<evidence type="ECO:0000256" key="5">
    <source>
        <dbReference type="ARBA" id="ARBA00022989"/>
    </source>
</evidence>
<feature type="compositionally biased region" description="Polar residues" evidence="8">
    <location>
        <begin position="1"/>
        <end position="22"/>
    </location>
</feature>
<dbReference type="PROSITE" id="PS50928">
    <property type="entry name" value="ABC_TM1"/>
    <property type="match status" value="1"/>
</dbReference>
<keyword evidence="11" id="KW-1185">Reference proteome</keyword>
<proteinExistence type="inferred from homology"/>
<dbReference type="GO" id="GO:0071916">
    <property type="term" value="F:dipeptide transmembrane transporter activity"/>
    <property type="evidence" value="ECO:0007669"/>
    <property type="project" value="TreeGrafter"/>
</dbReference>
<reference evidence="11" key="1">
    <citation type="submission" date="2018-12" db="EMBL/GenBank/DDBJ databases">
        <title>Tengunoibacter tsumagoiensis gen. nov., sp. nov., Dictyobacter kobayashii sp. nov., D. alpinus sp. nov., and D. joshuensis sp. nov. and description of Dictyobacteraceae fam. nov. within the order Ktedonobacterales isolated from Tengu-no-mugimeshi.</title>
        <authorList>
            <person name="Wang C.M."/>
            <person name="Zheng Y."/>
            <person name="Sakai Y."/>
            <person name="Toyoda A."/>
            <person name="Minakuchi Y."/>
            <person name="Abe K."/>
            <person name="Yokota A."/>
            <person name="Yabe S."/>
        </authorList>
    </citation>
    <scope>NUCLEOTIDE SEQUENCE [LARGE SCALE GENOMIC DNA]</scope>
    <source>
        <strain evidence="11">Uno11</strain>
    </source>
</reference>
<dbReference type="InterPro" id="IPR050366">
    <property type="entry name" value="BP-dependent_transpt_permease"/>
</dbReference>
<dbReference type="SUPFAM" id="SSF161098">
    <property type="entry name" value="MetI-like"/>
    <property type="match status" value="1"/>
</dbReference>
<dbReference type="PANTHER" id="PTHR43386:SF1">
    <property type="entry name" value="D,D-DIPEPTIDE TRANSPORT SYSTEM PERMEASE PROTEIN DDPC-RELATED"/>
    <property type="match status" value="1"/>
</dbReference>
<feature type="region of interest" description="Disordered" evidence="8">
    <location>
        <begin position="1"/>
        <end position="23"/>
    </location>
</feature>
<dbReference type="EMBL" id="BIFS01000002">
    <property type="protein sequence ID" value="GCE22664.1"/>
    <property type="molecule type" value="Genomic_DNA"/>
</dbReference>
<comment type="subcellular location">
    <subcellularLocation>
        <location evidence="1 7">Cell membrane</location>
        <topology evidence="1 7">Multi-pass membrane protein</topology>
    </subcellularLocation>
</comment>
<name>A0A402AU92_9CHLR</name>
<organism evidence="10 11">
    <name type="scientific">Dictyobacter kobayashii</name>
    <dbReference type="NCBI Taxonomy" id="2014872"/>
    <lineage>
        <taxon>Bacteria</taxon>
        <taxon>Bacillati</taxon>
        <taxon>Chloroflexota</taxon>
        <taxon>Ktedonobacteria</taxon>
        <taxon>Ktedonobacterales</taxon>
        <taxon>Dictyobacteraceae</taxon>
        <taxon>Dictyobacter</taxon>
    </lineage>
</organism>
<accession>A0A402AU92</accession>
<dbReference type="Proteomes" id="UP000287188">
    <property type="component" value="Unassembled WGS sequence"/>
</dbReference>
<evidence type="ECO:0000256" key="3">
    <source>
        <dbReference type="ARBA" id="ARBA00022475"/>
    </source>
</evidence>
<evidence type="ECO:0000256" key="7">
    <source>
        <dbReference type="RuleBase" id="RU363032"/>
    </source>
</evidence>